<dbReference type="Pfam" id="PF00176">
    <property type="entry name" value="SNF2-rel_dom"/>
    <property type="match status" value="1"/>
</dbReference>
<feature type="domain" description="Helicase ATP-binding" evidence="9">
    <location>
        <begin position="596"/>
        <end position="771"/>
    </location>
</feature>
<feature type="region of interest" description="Disordered" evidence="7">
    <location>
        <begin position="177"/>
        <end position="199"/>
    </location>
</feature>
<dbReference type="CDD" id="cd17995">
    <property type="entry name" value="DEXHc_CHD6_7_8_9"/>
    <property type="match status" value="1"/>
</dbReference>
<dbReference type="InterPro" id="IPR049730">
    <property type="entry name" value="SNF2/RAD54-like_C"/>
</dbReference>
<name>S2J8W2_MUCC1</name>
<dbReference type="Gene3D" id="3.40.50.300">
    <property type="entry name" value="P-loop containing nucleotide triphosphate hydrolases"/>
    <property type="match status" value="1"/>
</dbReference>
<evidence type="ECO:0000313" key="12">
    <source>
        <dbReference type="Proteomes" id="UP000014254"/>
    </source>
</evidence>
<protein>
    <recommendedName>
        <fullName evidence="13">Chromodomain-helicase-DNA-binding protein 7</fullName>
    </recommendedName>
</protein>
<dbReference type="InterPro" id="IPR023780">
    <property type="entry name" value="Chromo_domain"/>
</dbReference>
<dbReference type="InterPro" id="IPR001650">
    <property type="entry name" value="Helicase_C-like"/>
</dbReference>
<evidence type="ECO:0000256" key="6">
    <source>
        <dbReference type="ARBA" id="ARBA00023242"/>
    </source>
</evidence>
<dbReference type="InterPro" id="IPR056342">
    <property type="entry name" value="HTH_CHD6-9"/>
</dbReference>
<dbReference type="SUPFAM" id="SSF52540">
    <property type="entry name" value="P-loop containing nucleoside triphosphate hydrolases"/>
    <property type="match status" value="2"/>
</dbReference>
<dbReference type="InterPro" id="IPR001005">
    <property type="entry name" value="SANT/Myb"/>
</dbReference>
<evidence type="ECO:0000256" key="1">
    <source>
        <dbReference type="ARBA" id="ARBA00004123"/>
    </source>
</evidence>
<feature type="compositionally biased region" description="Low complexity" evidence="7">
    <location>
        <begin position="1486"/>
        <end position="1495"/>
    </location>
</feature>
<dbReference type="Pfam" id="PF00271">
    <property type="entry name" value="Helicase_C"/>
    <property type="match status" value="1"/>
</dbReference>
<evidence type="ECO:0000256" key="3">
    <source>
        <dbReference type="ARBA" id="ARBA00022741"/>
    </source>
</evidence>
<dbReference type="PROSITE" id="PS50013">
    <property type="entry name" value="CHROMO_2"/>
    <property type="match status" value="1"/>
</dbReference>
<dbReference type="PANTHER" id="PTHR45623:SF11">
    <property type="entry name" value="KISMET, ISOFORM C"/>
    <property type="match status" value="1"/>
</dbReference>
<dbReference type="Pfam" id="PF00385">
    <property type="entry name" value="Chromo"/>
    <property type="match status" value="1"/>
</dbReference>
<dbReference type="SMART" id="SM00490">
    <property type="entry name" value="HELICc"/>
    <property type="match status" value="1"/>
</dbReference>
<feature type="compositionally biased region" description="Low complexity" evidence="7">
    <location>
        <begin position="1983"/>
        <end position="1993"/>
    </location>
</feature>
<evidence type="ECO:0000256" key="7">
    <source>
        <dbReference type="SAM" id="MobiDB-lite"/>
    </source>
</evidence>
<feature type="compositionally biased region" description="Basic residues" evidence="7">
    <location>
        <begin position="1741"/>
        <end position="1752"/>
    </location>
</feature>
<dbReference type="Gene3D" id="3.40.50.10810">
    <property type="entry name" value="Tandem AAA-ATPase domain"/>
    <property type="match status" value="1"/>
</dbReference>
<feature type="compositionally biased region" description="Low complexity" evidence="7">
    <location>
        <begin position="257"/>
        <end position="268"/>
    </location>
</feature>
<feature type="region of interest" description="Disordered" evidence="7">
    <location>
        <begin position="1193"/>
        <end position="1220"/>
    </location>
</feature>
<evidence type="ECO:0000259" key="9">
    <source>
        <dbReference type="PROSITE" id="PS51192"/>
    </source>
</evidence>
<dbReference type="InterPro" id="IPR014001">
    <property type="entry name" value="Helicase_ATP-bd"/>
</dbReference>
<feature type="region of interest" description="Disordered" evidence="7">
    <location>
        <begin position="1861"/>
        <end position="1993"/>
    </location>
</feature>
<dbReference type="EMBL" id="KE123997">
    <property type="protein sequence ID" value="EPB86079.1"/>
    <property type="molecule type" value="Genomic_DNA"/>
</dbReference>
<feature type="region of interest" description="Disordered" evidence="7">
    <location>
        <begin position="1825"/>
        <end position="1845"/>
    </location>
</feature>
<dbReference type="InterPro" id="IPR027417">
    <property type="entry name" value="P-loop_NTPase"/>
</dbReference>
<feature type="compositionally biased region" description="Low complexity" evidence="7">
    <location>
        <begin position="1861"/>
        <end position="1888"/>
    </location>
</feature>
<dbReference type="InParanoid" id="S2J8W2"/>
<dbReference type="InterPro" id="IPR000330">
    <property type="entry name" value="SNF2_N"/>
</dbReference>
<dbReference type="InterPro" id="IPR038718">
    <property type="entry name" value="SNF2-like_sf"/>
</dbReference>
<evidence type="ECO:0000259" key="8">
    <source>
        <dbReference type="PROSITE" id="PS50013"/>
    </source>
</evidence>
<dbReference type="eggNOG" id="KOG0384">
    <property type="taxonomic scope" value="Eukaryota"/>
</dbReference>
<dbReference type="SMART" id="SM00298">
    <property type="entry name" value="CHROMO"/>
    <property type="match status" value="2"/>
</dbReference>
<feature type="compositionally biased region" description="Basic and acidic residues" evidence="7">
    <location>
        <begin position="1582"/>
        <end position="1597"/>
    </location>
</feature>
<evidence type="ECO:0000259" key="10">
    <source>
        <dbReference type="PROSITE" id="PS51194"/>
    </source>
</evidence>
<dbReference type="STRING" id="1220926.S2J8W2"/>
<dbReference type="GO" id="GO:0005634">
    <property type="term" value="C:nucleus"/>
    <property type="evidence" value="ECO:0007669"/>
    <property type="project" value="UniProtKB-SubCell"/>
</dbReference>
<accession>S2J8W2</accession>
<sequence length="1993" mass="228695">MAHQGHHSQQQQQQQTQQPAGIVMGQQYHSHQGIGLDQDDLFSDYLGTNGTADFNQQLFVDTPSDGMDFATATAANTAFYGNSPQYPSHFIPQSQQQQQPSQQQFVNLMNFNQPQQPQQQQESFPYHSSAAAVAAAAVAAQQLQGSFDGVPISGPNQQSRMYAMANQLQNFSPTYMHQQAQIPSVQPQAQPQAQYGSNMHQMDPNIQYQKQLQQQQQQQLMLQRQQQLQLQQQQQQQQRQQQQQLQQRQMQQHHHQQQQMHHGNIPRQQAPPPPPPQQQHRQQQNHIHHQAKPSPQQYRQQQPYQQQIMFQQQPQQHSPIPSSKPTSATAAAASAAASKRSNRATTKRKVKYEESSDEDDENLDDVLGGDDEMDEAAEQSDDSDFDINPNASSSAKSKSANAHVPAAQLAEAPPVMVAMPTKIFEKMLDYRLNPSNGQPELLVKYKHSSYRHVEWVPKEKIEAEHLGKHRVKKFLTKWNQEGQRGEDFSEYLKVDRVIDEGELVDPVTGEPSIYYLVKWNGQFYDASTWESEEEIQKMDMSKIVEYQKNRIIPQEKLPNPPRRPDYTQFVKYEAGAKYKFGNELRSYQLEGLNWIRFCYYNYRSCILADEMGLGKTVQSVAFLNDVYYNLNVRGPFLIVAPLSTIPHWERAVRAWTDLNVIDYRGSTFSRDLIVETEFYYKDVQSKPIPNRYKFDVLITTYEMASLGAPHIKDIPWKCAVFDEAHRLKNKQSKVGEILKTFSIDHKLLLTGTPLQNNLDELYSLLNFMQPEVFNDERAFFAEYGNLQTAAEVEKLQALLKPIMLRRFKEDVEKTIPVKEETVIEVELTNPQKKWYRAILEKNFSFLRKGAKSNKEMPQLRNIMMQLRKCCIHPYLLDGAEEVIVNDSGARNVQDQFKCLIDSSGKLVLIDKLLRKLFEGNHKVLIFSQFTSCLDILSDYLRGRQYPHERIDGSIPGEQRQASIDRFSTLPINQSFVFLLCTRAGGVGINLTAADTCIIFDSDWNPQNDLQAQARCHRIGQTKPVQVYRLICRNTYEKDMFDRAGMKLGLDKAVMQRMNNNANNNTPSPDEEAAHVSKNELNRKEIEDLLKKGAYGAVMDEEESKQFCEEDIDQILERRTTVIRHEGNEKGSIFSKATFSSSTGQDVKLDDPDFWEKWATKANLDVNEVQDENELIVYEPRRRRQVQRFGLRTADGAYDSNDNADDSDAYEEETEKSRKRDGIRPWTLSEKTKYERKLMIYGYGPWKQMQVHFPRRTEKDLKAATKCLMRKVKHVIEANSEEDRKLIQDIETILQSEADDESHDENVPYIGANKRQIAEFKSFLIEAPQDYIEHIERKGRNFLLRIQMLHMVRDRIVPKDWEEAKRLPIPKVTGSLPCDWWGESEDRDLLLGICKHGYQQYLTMRKDKEFCFFGKKYDDSKAGTLQEDDDDLDKHQDDGSDFGGSDDATIYVWPSKADIGMRLRRIIAAFLREQGLEKRRRALADGAVAGKSPAAAGGAGGGSSRSSRQRSRAGDSGNRWQKKNRSDFLRTILSFGVETVPGDPNIKWDRFREISGLDKRTDASLDAYYVKFMTACKEIMKRQQQKTEEDDQKSRESSEEAAAEEVELADQIPYDKARRALKRVDQMKKIRELVVVDPEFENSLERARKTSGLPPWWEVPLHDRALLHGICKHGIGRHDLMVTDEELPFHQVVKDAMAGVDPEEAESESIPNILNRISWPKELVIARRIDALCELILKPKPQKRQIRSRKRKSPAPGNTTTEEPSSSTTTATTTPHPSEASLPAPPTTSQSAYYPPKTGGKTIPPEIAAAIAPPPHVANRRYLSDVATSSDEDEYEEDEEEQEEIRQKRARYQLYQQQQQQKQLQEQQRMQQQQQMQQLQQQRMQQQQQQHHHHPHHVVHTPVKSQGFKYPPQHRHQQQQQQATSSSSAAFAYTNHHNNTASSTPTTAMTPSEKSTPSSTVDEDEEDEDMEDGEVSDSEDDDNSVSNGSPAFAF</sequence>
<dbReference type="OrthoDB" id="5857104at2759"/>
<gene>
    <name evidence="11" type="ORF">HMPREF1544_07155</name>
</gene>
<feature type="compositionally biased region" description="Basic residues" evidence="7">
    <location>
        <begin position="1889"/>
        <end position="1898"/>
    </location>
</feature>
<feature type="compositionally biased region" description="Acidic residues" evidence="7">
    <location>
        <begin position="1960"/>
        <end position="1982"/>
    </location>
</feature>
<keyword evidence="6" id="KW-0539">Nucleus</keyword>
<dbReference type="CDD" id="cd00167">
    <property type="entry name" value="SANT"/>
    <property type="match status" value="1"/>
</dbReference>
<keyword evidence="3" id="KW-0547">Nucleotide-binding</keyword>
<dbReference type="Pfam" id="PF23078">
    <property type="entry name" value="HTH_CHD6-9"/>
    <property type="match status" value="1"/>
</dbReference>
<evidence type="ECO:0000256" key="4">
    <source>
        <dbReference type="ARBA" id="ARBA00022801"/>
    </source>
</evidence>
<feature type="region of interest" description="Disordered" evidence="7">
    <location>
        <begin position="1"/>
        <end position="21"/>
    </location>
</feature>
<feature type="compositionally biased region" description="Basic residues" evidence="7">
    <location>
        <begin position="340"/>
        <end position="350"/>
    </location>
</feature>
<feature type="domain" description="Helicase C-terminal" evidence="10">
    <location>
        <begin position="908"/>
        <end position="1073"/>
    </location>
</feature>
<dbReference type="Proteomes" id="UP000014254">
    <property type="component" value="Unassembled WGS sequence"/>
</dbReference>
<dbReference type="VEuPathDB" id="FungiDB:HMPREF1544_07155"/>
<reference evidence="12" key="1">
    <citation type="submission" date="2013-05" db="EMBL/GenBank/DDBJ databases">
        <title>The Genome sequence of Mucor circinelloides f. circinelloides 1006PhL.</title>
        <authorList>
            <consortium name="The Broad Institute Genomics Platform"/>
            <person name="Cuomo C."/>
            <person name="Earl A."/>
            <person name="Findley K."/>
            <person name="Lee S.C."/>
            <person name="Walker B."/>
            <person name="Young S."/>
            <person name="Zeng Q."/>
            <person name="Gargeya S."/>
            <person name="Fitzgerald M."/>
            <person name="Haas B."/>
            <person name="Abouelleil A."/>
            <person name="Allen A.W."/>
            <person name="Alvarado L."/>
            <person name="Arachchi H.M."/>
            <person name="Berlin A.M."/>
            <person name="Chapman S.B."/>
            <person name="Gainer-Dewar J."/>
            <person name="Goldberg J."/>
            <person name="Griggs A."/>
            <person name="Gujja S."/>
            <person name="Hansen M."/>
            <person name="Howarth C."/>
            <person name="Imamovic A."/>
            <person name="Ireland A."/>
            <person name="Larimer J."/>
            <person name="McCowan C."/>
            <person name="Murphy C."/>
            <person name="Pearson M."/>
            <person name="Poon T.W."/>
            <person name="Priest M."/>
            <person name="Roberts A."/>
            <person name="Saif S."/>
            <person name="Shea T."/>
            <person name="Sisk P."/>
            <person name="Sykes S."/>
            <person name="Wortman J."/>
            <person name="Nusbaum C."/>
            <person name="Birren B."/>
        </authorList>
    </citation>
    <scope>NUCLEOTIDE SEQUENCE [LARGE SCALE GENOMIC DNA]</scope>
    <source>
        <strain evidence="12">1006PhL</strain>
    </source>
</reference>
<feature type="compositionally biased region" description="Acidic residues" evidence="7">
    <location>
        <begin position="1201"/>
        <end position="1213"/>
    </location>
</feature>
<keyword evidence="5" id="KW-0067">ATP-binding</keyword>
<dbReference type="GO" id="GO:0008094">
    <property type="term" value="F:ATP-dependent activity, acting on DNA"/>
    <property type="evidence" value="ECO:0007669"/>
    <property type="project" value="UniProtKB-ARBA"/>
</dbReference>
<feature type="region of interest" description="Disordered" evidence="7">
    <location>
        <begin position="244"/>
        <end position="400"/>
    </location>
</feature>
<feature type="compositionally biased region" description="Acidic residues" evidence="7">
    <location>
        <begin position="1829"/>
        <end position="1842"/>
    </location>
</feature>
<evidence type="ECO:0000313" key="11">
    <source>
        <dbReference type="EMBL" id="EPB86079.1"/>
    </source>
</evidence>
<feature type="compositionally biased region" description="Low complexity" evidence="7">
    <location>
        <begin position="292"/>
        <end position="339"/>
    </location>
</feature>
<feature type="domain" description="Chromo" evidence="8">
    <location>
        <begin position="492"/>
        <end position="558"/>
    </location>
</feature>
<evidence type="ECO:0000256" key="2">
    <source>
        <dbReference type="ARBA" id="ARBA00022737"/>
    </source>
</evidence>
<feature type="compositionally biased region" description="Low complexity" evidence="7">
    <location>
        <begin position="9"/>
        <end position="18"/>
    </location>
</feature>
<evidence type="ECO:0008006" key="13">
    <source>
        <dbReference type="Google" id="ProtNLM"/>
    </source>
</evidence>
<keyword evidence="2" id="KW-0677">Repeat</keyword>
<feature type="compositionally biased region" description="Low complexity" evidence="7">
    <location>
        <begin position="390"/>
        <end position="400"/>
    </location>
</feature>
<dbReference type="OMA" id="KWHQDGQ"/>
<feature type="compositionally biased region" description="Low complexity" evidence="7">
    <location>
        <begin position="1917"/>
        <end position="1951"/>
    </location>
</feature>
<dbReference type="InterPro" id="IPR000953">
    <property type="entry name" value="Chromo/chromo_shadow_dom"/>
</dbReference>
<dbReference type="Gene3D" id="1.10.10.60">
    <property type="entry name" value="Homeodomain-like"/>
    <property type="match status" value="2"/>
</dbReference>
<dbReference type="Gene3D" id="2.40.50.40">
    <property type="match status" value="2"/>
</dbReference>
<evidence type="ECO:0000256" key="5">
    <source>
        <dbReference type="ARBA" id="ARBA00022840"/>
    </source>
</evidence>
<keyword evidence="12" id="KW-1185">Reference proteome</keyword>
<feature type="region of interest" description="Disordered" evidence="7">
    <location>
        <begin position="1486"/>
        <end position="1520"/>
    </location>
</feature>
<feature type="compositionally biased region" description="Acidic residues" evidence="7">
    <location>
        <begin position="355"/>
        <end position="385"/>
    </location>
</feature>
<feature type="compositionally biased region" description="Low complexity" evidence="7">
    <location>
        <begin position="178"/>
        <end position="194"/>
    </location>
</feature>
<dbReference type="GO" id="GO:0005524">
    <property type="term" value="F:ATP binding"/>
    <property type="evidence" value="ECO:0007669"/>
    <property type="project" value="UniProtKB-KW"/>
</dbReference>
<keyword evidence="4" id="KW-0378">Hydrolase</keyword>
<dbReference type="SMART" id="SM00487">
    <property type="entry name" value="DEXDc"/>
    <property type="match status" value="1"/>
</dbReference>
<dbReference type="PROSITE" id="PS51192">
    <property type="entry name" value="HELICASE_ATP_BIND_1"/>
    <property type="match status" value="1"/>
</dbReference>
<dbReference type="PANTHER" id="PTHR45623">
    <property type="entry name" value="CHROMODOMAIN-HELICASE-DNA-BINDING PROTEIN 3-RELATED-RELATED"/>
    <property type="match status" value="1"/>
</dbReference>
<organism evidence="11 12">
    <name type="scientific">Mucor circinelloides f. circinelloides (strain 1006PhL)</name>
    <name type="common">Mucormycosis agent</name>
    <name type="synonym">Calyptromyces circinelloides</name>
    <dbReference type="NCBI Taxonomy" id="1220926"/>
    <lineage>
        <taxon>Eukaryota</taxon>
        <taxon>Fungi</taxon>
        <taxon>Fungi incertae sedis</taxon>
        <taxon>Mucoromycota</taxon>
        <taxon>Mucoromycotina</taxon>
        <taxon>Mucoromycetes</taxon>
        <taxon>Mucorales</taxon>
        <taxon>Mucorineae</taxon>
        <taxon>Mucoraceae</taxon>
        <taxon>Mucor</taxon>
    </lineage>
</organism>
<feature type="compositionally biased region" description="Low complexity" evidence="7">
    <location>
        <begin position="1758"/>
        <end position="1780"/>
    </location>
</feature>
<dbReference type="CDD" id="cd18793">
    <property type="entry name" value="SF2_C_SNF"/>
    <property type="match status" value="1"/>
</dbReference>
<dbReference type="PROSITE" id="PS51194">
    <property type="entry name" value="HELICASE_CTER"/>
    <property type="match status" value="1"/>
</dbReference>
<feature type="region of interest" description="Disordered" evidence="7">
    <location>
        <begin position="1582"/>
        <end position="1605"/>
    </location>
</feature>
<feature type="region of interest" description="Disordered" evidence="7">
    <location>
        <begin position="1741"/>
        <end position="1804"/>
    </location>
</feature>
<dbReference type="GO" id="GO:0016787">
    <property type="term" value="F:hydrolase activity"/>
    <property type="evidence" value="ECO:0007669"/>
    <property type="project" value="UniProtKB-KW"/>
</dbReference>
<dbReference type="SUPFAM" id="SSF54160">
    <property type="entry name" value="Chromo domain-like"/>
    <property type="match status" value="2"/>
</dbReference>
<proteinExistence type="predicted"/>
<dbReference type="InterPro" id="IPR016197">
    <property type="entry name" value="Chromo-like_dom_sf"/>
</dbReference>
<comment type="subcellular location">
    <subcellularLocation>
        <location evidence="1">Nucleus</location>
    </subcellularLocation>
</comment>